<dbReference type="RefSeq" id="WP_093215737.1">
    <property type="nucleotide sequence ID" value="NZ_LT629803.1"/>
</dbReference>
<dbReference type="OrthoDB" id="6922593at2"/>
<comment type="caution">
    <text evidence="1">The sequence shown here is derived from an EMBL/GenBank/DDBJ whole genome shotgun (WGS) entry which is preliminary data.</text>
</comment>
<evidence type="ECO:0000313" key="2">
    <source>
        <dbReference type="Proteomes" id="UP000295254"/>
    </source>
</evidence>
<dbReference type="EMBL" id="RRZK01000032">
    <property type="protein sequence ID" value="TDB57803.1"/>
    <property type="molecule type" value="Genomic_DNA"/>
</dbReference>
<gene>
    <name evidence="1" type="ORF">EIY72_26475</name>
</gene>
<evidence type="ECO:0000313" key="1">
    <source>
        <dbReference type="EMBL" id="TDB57803.1"/>
    </source>
</evidence>
<protein>
    <submittedName>
        <fullName evidence="1">Uncharacterized protein</fullName>
    </submittedName>
</protein>
<sequence>MNTDLNTLWQRERKRREPLWTLEGLRPGAKEAKPLLTLLDEIAQLDLKSPIGDACSMSVDALGELVPETQFVGCDGYPFVIILSQHIPQPWRERFEAASPLSTRLPEGSYASVRRRFLRGWVREMQHLAAHREARMND</sequence>
<dbReference type="AlphaFoldDB" id="A0A1H2MDH5"/>
<keyword evidence="2" id="KW-1185">Reference proteome</keyword>
<organism evidence="1 2">
    <name type="scientific">Pseudomonas vancouverensis</name>
    <dbReference type="NCBI Taxonomy" id="95300"/>
    <lineage>
        <taxon>Bacteria</taxon>
        <taxon>Pseudomonadati</taxon>
        <taxon>Pseudomonadota</taxon>
        <taxon>Gammaproteobacteria</taxon>
        <taxon>Pseudomonadales</taxon>
        <taxon>Pseudomonadaceae</taxon>
        <taxon>Pseudomonas</taxon>
    </lineage>
</organism>
<accession>A0A1H2MDH5</accession>
<dbReference type="Proteomes" id="UP000295254">
    <property type="component" value="Unassembled WGS sequence"/>
</dbReference>
<name>A0A1H2MDH5_PSEVA</name>
<reference evidence="2" key="1">
    <citation type="journal article" date="2019" name="bioRxiv">
        <title>Bacterially produced spermidine induces plant systemic susceptibility to pathogens.</title>
        <authorList>
            <person name="Melnyk R.A."/>
            <person name="Beskrovnaya P.A."/>
            <person name="Liu Z."/>
            <person name="Song Y."/>
            <person name="Haney C.H."/>
        </authorList>
    </citation>
    <scope>NUCLEOTIDE SEQUENCE [LARGE SCALE GENOMIC DNA]</scope>
    <source>
        <strain evidence="2">Dha-51</strain>
    </source>
</reference>
<proteinExistence type="predicted"/>